<dbReference type="FunFam" id="2.10.25.10:FF:000173">
    <property type="entry name" value="Neurogenic locus notch protein 2"/>
    <property type="match status" value="1"/>
</dbReference>
<feature type="disulfide bond" evidence="6">
    <location>
        <begin position="730"/>
        <end position="739"/>
    </location>
</feature>
<gene>
    <name evidence="9" type="ORF">M514_13293</name>
</gene>
<feature type="domain" description="EGF-like" evidence="8">
    <location>
        <begin position="434"/>
        <end position="470"/>
    </location>
</feature>
<dbReference type="PRINTS" id="PR00010">
    <property type="entry name" value="EGFBLOOD"/>
</dbReference>
<feature type="disulfide bond" evidence="6">
    <location>
        <begin position="575"/>
        <end position="584"/>
    </location>
</feature>
<reference evidence="9" key="1">
    <citation type="journal article" date="2014" name="Nat. Genet.">
        <title>Genome and transcriptome of the porcine whipworm Trichuris suis.</title>
        <authorList>
            <person name="Jex A.R."/>
            <person name="Nejsum P."/>
            <person name="Schwarz E.M."/>
            <person name="Hu L."/>
            <person name="Young N.D."/>
            <person name="Hall R.S."/>
            <person name="Korhonen P.K."/>
            <person name="Liao S."/>
            <person name="Thamsborg S."/>
            <person name="Xia J."/>
            <person name="Xu P."/>
            <person name="Wang S."/>
            <person name="Scheerlinck J.P."/>
            <person name="Hofmann A."/>
            <person name="Sternberg P.W."/>
            <person name="Wang J."/>
            <person name="Gasser R.B."/>
        </authorList>
    </citation>
    <scope>NUCLEOTIDE SEQUENCE [LARGE SCALE GENOMIC DNA]</scope>
    <source>
        <strain evidence="9">DCEP-RM93F</strain>
    </source>
</reference>
<feature type="domain" description="EGF-like" evidence="8">
    <location>
        <begin position="472"/>
        <end position="508"/>
    </location>
</feature>
<dbReference type="Pfam" id="PF07645">
    <property type="entry name" value="EGF_CA"/>
    <property type="match status" value="2"/>
</dbReference>
<feature type="disulfide bond" evidence="6">
    <location>
        <begin position="498"/>
        <end position="507"/>
    </location>
</feature>
<dbReference type="InterPro" id="IPR000152">
    <property type="entry name" value="EGF-type_Asp/Asn_hydroxyl_site"/>
</dbReference>
<dbReference type="Proteomes" id="UP000030758">
    <property type="component" value="Unassembled WGS sequence"/>
</dbReference>
<dbReference type="GO" id="GO:0016020">
    <property type="term" value="C:membrane"/>
    <property type="evidence" value="ECO:0007669"/>
    <property type="project" value="UniProtKB-SubCell"/>
</dbReference>
<feature type="domain" description="EGF-like" evidence="8">
    <location>
        <begin position="702"/>
        <end position="740"/>
    </location>
</feature>
<keyword evidence="1 6" id="KW-0245">EGF-like domain</keyword>
<dbReference type="PROSITE" id="PS01187">
    <property type="entry name" value="EGF_CA"/>
    <property type="match status" value="1"/>
</dbReference>
<evidence type="ECO:0000256" key="7">
    <source>
        <dbReference type="SAM" id="SignalP"/>
    </source>
</evidence>
<evidence type="ECO:0000256" key="5">
    <source>
        <dbReference type="ARBA" id="ARBA00023180"/>
    </source>
</evidence>
<dbReference type="EMBL" id="KL367727">
    <property type="protein sequence ID" value="KFD59834.1"/>
    <property type="molecule type" value="Genomic_DNA"/>
</dbReference>
<proteinExistence type="predicted"/>
<feature type="disulfide bond" evidence="6">
    <location>
        <begin position="613"/>
        <end position="622"/>
    </location>
</feature>
<dbReference type="Pfam" id="PF12661">
    <property type="entry name" value="hEGF"/>
    <property type="match status" value="1"/>
</dbReference>
<feature type="chain" id="PRO_5001795456" description="EGF-like domain-containing protein" evidence="7">
    <location>
        <begin position="22"/>
        <end position="787"/>
    </location>
</feature>
<evidence type="ECO:0000256" key="3">
    <source>
        <dbReference type="ARBA" id="ARBA00022737"/>
    </source>
</evidence>
<dbReference type="InterPro" id="IPR000742">
    <property type="entry name" value="EGF"/>
</dbReference>
<dbReference type="InterPro" id="IPR049883">
    <property type="entry name" value="NOTCH1_EGF-like"/>
</dbReference>
<dbReference type="PANTHER" id="PTHR24049">
    <property type="entry name" value="CRUMBS FAMILY MEMBER"/>
    <property type="match status" value="1"/>
</dbReference>
<evidence type="ECO:0000313" key="9">
    <source>
        <dbReference type="EMBL" id="KFD59834.1"/>
    </source>
</evidence>
<keyword evidence="4 6" id="KW-1015">Disulfide bond</keyword>
<feature type="disulfide bond" evidence="6">
    <location>
        <begin position="422"/>
        <end position="431"/>
    </location>
</feature>
<dbReference type="Gene3D" id="2.10.25.10">
    <property type="entry name" value="Laminin"/>
    <property type="match status" value="7"/>
</dbReference>
<keyword evidence="2 7" id="KW-0732">Signal</keyword>
<name>A0A085MRI8_9BILA</name>
<dbReference type="PROSITE" id="PS00022">
    <property type="entry name" value="EGF_1"/>
    <property type="match status" value="9"/>
</dbReference>
<keyword evidence="5" id="KW-0325">Glycoprotein</keyword>
<organism evidence="9">
    <name type="scientific">Trichuris suis</name>
    <name type="common">pig whipworm</name>
    <dbReference type="NCBI Taxonomy" id="68888"/>
    <lineage>
        <taxon>Eukaryota</taxon>
        <taxon>Metazoa</taxon>
        <taxon>Ecdysozoa</taxon>
        <taxon>Nematoda</taxon>
        <taxon>Enoplea</taxon>
        <taxon>Dorylaimia</taxon>
        <taxon>Trichinellida</taxon>
        <taxon>Trichuridae</taxon>
        <taxon>Trichuris</taxon>
    </lineage>
</organism>
<feature type="signal peptide" evidence="7">
    <location>
        <begin position="1"/>
        <end position="21"/>
    </location>
</feature>
<dbReference type="FunFam" id="2.10.25.10:FF:000125">
    <property type="entry name" value="Neurogenic locus notch protein-like"/>
    <property type="match status" value="1"/>
</dbReference>
<dbReference type="Pfam" id="PF00008">
    <property type="entry name" value="EGF"/>
    <property type="match status" value="3"/>
</dbReference>
<feature type="disulfide bond" evidence="6">
    <location>
        <begin position="591"/>
        <end position="601"/>
    </location>
</feature>
<feature type="domain" description="EGF-like" evidence="8">
    <location>
        <begin position="547"/>
        <end position="585"/>
    </location>
</feature>
<dbReference type="AlphaFoldDB" id="A0A085MRI8"/>
<dbReference type="PROSITE" id="PS00010">
    <property type="entry name" value="ASX_HYDROXYL"/>
    <property type="match status" value="2"/>
</dbReference>
<feature type="domain" description="EGF-like" evidence="8">
    <location>
        <begin position="587"/>
        <end position="623"/>
    </location>
</feature>
<dbReference type="InterPro" id="IPR018097">
    <property type="entry name" value="EGF_Ca-bd_CS"/>
</dbReference>
<dbReference type="InterPro" id="IPR013032">
    <property type="entry name" value="EGF-like_CS"/>
</dbReference>
<feature type="disulfide bond" evidence="6">
    <location>
        <begin position="460"/>
        <end position="469"/>
    </location>
</feature>
<feature type="domain" description="EGF-like" evidence="8">
    <location>
        <begin position="396"/>
        <end position="432"/>
    </location>
</feature>
<evidence type="ECO:0000259" key="8">
    <source>
        <dbReference type="PROSITE" id="PS50026"/>
    </source>
</evidence>
<evidence type="ECO:0000256" key="2">
    <source>
        <dbReference type="ARBA" id="ARBA00022729"/>
    </source>
</evidence>
<dbReference type="PROSITE" id="PS50026">
    <property type="entry name" value="EGF_3"/>
    <property type="match status" value="7"/>
</dbReference>
<dbReference type="InterPro" id="IPR051022">
    <property type="entry name" value="Notch_Cell-Fate_Det"/>
</dbReference>
<dbReference type="FunFam" id="2.10.25.10:FF:000472">
    <property type="entry name" value="Uncharacterized protein, isoform A"/>
    <property type="match status" value="1"/>
</dbReference>
<evidence type="ECO:0000256" key="4">
    <source>
        <dbReference type="ARBA" id="ARBA00023157"/>
    </source>
</evidence>
<keyword evidence="3" id="KW-0677">Repeat</keyword>
<feature type="disulfide bond" evidence="6">
    <location>
        <begin position="711"/>
        <end position="728"/>
    </location>
</feature>
<accession>A0A085MRI8</accession>
<feature type="disulfide bond" evidence="6">
    <location>
        <begin position="671"/>
        <end position="688"/>
    </location>
</feature>
<dbReference type="SMART" id="SM00179">
    <property type="entry name" value="EGF_CA"/>
    <property type="match status" value="7"/>
</dbReference>
<comment type="caution">
    <text evidence="6">Lacks conserved residue(s) required for the propagation of feature annotation.</text>
</comment>
<feature type="disulfide bond" evidence="6">
    <location>
        <begin position="690"/>
        <end position="699"/>
    </location>
</feature>
<dbReference type="PROSITE" id="PS01186">
    <property type="entry name" value="EGF_2"/>
    <property type="match status" value="4"/>
</dbReference>
<dbReference type="FunFam" id="2.10.25.10:FF:000294">
    <property type="entry name" value="Delta-like protein"/>
    <property type="match status" value="1"/>
</dbReference>
<evidence type="ECO:0000256" key="1">
    <source>
        <dbReference type="ARBA" id="ARBA00022536"/>
    </source>
</evidence>
<sequence>MPSTYWHTIFIVIIAIPCCHSYPELNSYDKNDCFYYFWRHEHRIDFPMAVVDGSYVLVPYAKYFTPLTLCGRMTPEGRTIGFLWPTGMRTLCSSDKALEHIWSQTKSTTNKSTDERLYDIVRPERRRVQRGMYELLVNGYVIVKINCTQTGNECNVAYKQLESENISVIRHVVEGNVVVKPDLALFYNFTDLEHSSKQYLGAGERIIVILSNDMLYYIHESKLEEFIEMCRRAAISRKRGWMSYHSMCSYSNYMKYCADKPAYDIRPRSVTLWLLLTSLRTISAHAVLLFQSMVVGDADKGSLAYTATLSVLSFLMADRYSEIQGREQRHTIVPLAMPTRLAADRGSEHAEKLSNDFCPTDVDECAQRNAVRGYYTTFTIDPSEENFISRYWWIPFTYQNGINNCSIHSKCENTFGSYKCICHDGWRGIHCDEDIEECKNNPCRHGGLCMETYGGYTCQCPPGWNGHNCEKDIDECTSSPCQNQGECTNTDGSFKCKCSAYFTGQTCETEIDACKSLECKHGFCTGKGKNAQCQCYGHWMGAKCNETVNMCKKEDTCMNGGACIIDRLMNFTCQCTTGFTGKNCEIDQNDCGSNPCMQGWCVDLVGGGYKCICHPGMEGDNCTKRENECGRLDCVGGTCKLHNGVPYCKCDEYHFGVHCEIEIDPCISSPCSAGAICINDLKNKGFICVCPEGYEGFDCKQKKAFCTAESCFNNGTCSLSNSPLGYECLCNSNTTGRRCEMLIMSSGQAKCVRTSTFSLILVIWAVGKTLWVSLASLSDRYHSCCNY</sequence>
<feature type="domain" description="EGF-like" evidence="8">
    <location>
        <begin position="662"/>
        <end position="700"/>
    </location>
</feature>
<evidence type="ECO:0000256" key="6">
    <source>
        <dbReference type="PROSITE-ProRule" id="PRU00076"/>
    </source>
</evidence>
<dbReference type="InterPro" id="IPR001881">
    <property type="entry name" value="EGF-like_Ca-bd_dom"/>
</dbReference>
<dbReference type="GO" id="GO:0005509">
    <property type="term" value="F:calcium ion binding"/>
    <property type="evidence" value="ECO:0007669"/>
    <property type="project" value="InterPro"/>
</dbReference>
<dbReference type="CDD" id="cd00054">
    <property type="entry name" value="EGF_CA"/>
    <property type="match status" value="6"/>
</dbReference>
<dbReference type="SMART" id="SM00181">
    <property type="entry name" value="EGF"/>
    <property type="match status" value="9"/>
</dbReference>
<protein>
    <recommendedName>
        <fullName evidence="8">EGF-like domain-containing protein</fullName>
    </recommendedName>
</protein>
<dbReference type="SUPFAM" id="SSF57196">
    <property type="entry name" value="EGF/Laminin"/>
    <property type="match status" value="6"/>
</dbReference>